<accession>A0A7J7CJ41</accession>
<dbReference type="EMBL" id="JAAARO010000016">
    <property type="protein sequence ID" value="KAF5734078.1"/>
    <property type="molecule type" value="Genomic_DNA"/>
</dbReference>
<gene>
    <name evidence="1" type="ORF">HS088_TW16G00520</name>
</gene>
<organism evidence="1 2">
    <name type="scientific">Tripterygium wilfordii</name>
    <name type="common">Thunder God vine</name>
    <dbReference type="NCBI Taxonomy" id="458696"/>
    <lineage>
        <taxon>Eukaryota</taxon>
        <taxon>Viridiplantae</taxon>
        <taxon>Streptophyta</taxon>
        <taxon>Embryophyta</taxon>
        <taxon>Tracheophyta</taxon>
        <taxon>Spermatophyta</taxon>
        <taxon>Magnoliopsida</taxon>
        <taxon>eudicotyledons</taxon>
        <taxon>Gunneridae</taxon>
        <taxon>Pentapetalae</taxon>
        <taxon>rosids</taxon>
        <taxon>fabids</taxon>
        <taxon>Celastrales</taxon>
        <taxon>Celastraceae</taxon>
        <taxon>Tripterygium</taxon>
    </lineage>
</organism>
<evidence type="ECO:0000313" key="2">
    <source>
        <dbReference type="Proteomes" id="UP000593562"/>
    </source>
</evidence>
<keyword evidence="2" id="KW-1185">Reference proteome</keyword>
<protein>
    <submittedName>
        <fullName evidence="1">Uncharacterized protein</fullName>
    </submittedName>
</protein>
<dbReference type="AlphaFoldDB" id="A0A7J7CJ41"/>
<sequence>MPTFIGVRAPRETAYSPMVRGDFYTEMEIAVPDIENLLFRTSVYAYLCFHYVTRLQDRSPTLFGVPRENSAYGGC</sequence>
<dbReference type="Proteomes" id="UP000593562">
    <property type="component" value="Unassembled WGS sequence"/>
</dbReference>
<proteinExistence type="predicted"/>
<name>A0A7J7CJ41_TRIWF</name>
<evidence type="ECO:0000313" key="1">
    <source>
        <dbReference type="EMBL" id="KAF5734078.1"/>
    </source>
</evidence>
<reference evidence="1 2" key="1">
    <citation type="journal article" date="2020" name="Nat. Commun.">
        <title>Genome of Tripterygium wilfordii and identification of cytochrome P450 involved in triptolide biosynthesis.</title>
        <authorList>
            <person name="Tu L."/>
            <person name="Su P."/>
            <person name="Zhang Z."/>
            <person name="Gao L."/>
            <person name="Wang J."/>
            <person name="Hu T."/>
            <person name="Zhou J."/>
            <person name="Zhang Y."/>
            <person name="Zhao Y."/>
            <person name="Liu Y."/>
            <person name="Song Y."/>
            <person name="Tong Y."/>
            <person name="Lu Y."/>
            <person name="Yang J."/>
            <person name="Xu C."/>
            <person name="Jia M."/>
            <person name="Peters R.J."/>
            <person name="Huang L."/>
            <person name="Gao W."/>
        </authorList>
    </citation>
    <scope>NUCLEOTIDE SEQUENCE [LARGE SCALE GENOMIC DNA]</scope>
    <source>
        <strain evidence="2">cv. XIE 37</strain>
        <tissue evidence="1">Leaf</tissue>
    </source>
</reference>
<comment type="caution">
    <text evidence="1">The sequence shown here is derived from an EMBL/GenBank/DDBJ whole genome shotgun (WGS) entry which is preliminary data.</text>
</comment>
<dbReference type="InParanoid" id="A0A7J7CJ41"/>